<keyword evidence="2" id="KW-1185">Reference proteome</keyword>
<dbReference type="EMBL" id="JARKIE010000351">
    <property type="protein sequence ID" value="KAJ7652243.1"/>
    <property type="molecule type" value="Genomic_DNA"/>
</dbReference>
<evidence type="ECO:0000313" key="1">
    <source>
        <dbReference type="EMBL" id="KAJ7652243.1"/>
    </source>
</evidence>
<dbReference type="AlphaFoldDB" id="A0AAD7G2C0"/>
<protein>
    <submittedName>
        <fullName evidence="1">Uncharacterized protein</fullName>
    </submittedName>
</protein>
<sequence length="157" mass="18183">MYLFQEEEERRRFEPWERIYLNLQDSRHVYVQDTLESEFPPILKDPSERNTLWPTTLDVYGASHQQIGHLGDVRKVCKSKSPGLYSSLPWPHDEQPLEYCVRTPSSTSRTTGKNHCGRRVPEPLLHLCGELKAEILEPRKSHEARAIVLLSGYVAVN</sequence>
<accession>A0AAD7G2C0</accession>
<organism evidence="1 2">
    <name type="scientific">Mycena rosella</name>
    <name type="common">Pink bonnet</name>
    <name type="synonym">Agaricus rosellus</name>
    <dbReference type="NCBI Taxonomy" id="1033263"/>
    <lineage>
        <taxon>Eukaryota</taxon>
        <taxon>Fungi</taxon>
        <taxon>Dikarya</taxon>
        <taxon>Basidiomycota</taxon>
        <taxon>Agaricomycotina</taxon>
        <taxon>Agaricomycetes</taxon>
        <taxon>Agaricomycetidae</taxon>
        <taxon>Agaricales</taxon>
        <taxon>Marasmiineae</taxon>
        <taxon>Mycenaceae</taxon>
        <taxon>Mycena</taxon>
    </lineage>
</organism>
<proteinExistence type="predicted"/>
<name>A0AAD7G2C0_MYCRO</name>
<evidence type="ECO:0000313" key="2">
    <source>
        <dbReference type="Proteomes" id="UP001221757"/>
    </source>
</evidence>
<comment type="caution">
    <text evidence="1">The sequence shown here is derived from an EMBL/GenBank/DDBJ whole genome shotgun (WGS) entry which is preliminary data.</text>
</comment>
<reference evidence="1" key="1">
    <citation type="submission" date="2023-03" db="EMBL/GenBank/DDBJ databases">
        <title>Massive genome expansion in bonnet fungi (Mycena s.s.) driven by repeated elements and novel gene families across ecological guilds.</title>
        <authorList>
            <consortium name="Lawrence Berkeley National Laboratory"/>
            <person name="Harder C.B."/>
            <person name="Miyauchi S."/>
            <person name="Viragh M."/>
            <person name="Kuo A."/>
            <person name="Thoen E."/>
            <person name="Andreopoulos B."/>
            <person name="Lu D."/>
            <person name="Skrede I."/>
            <person name="Drula E."/>
            <person name="Henrissat B."/>
            <person name="Morin E."/>
            <person name="Kohler A."/>
            <person name="Barry K."/>
            <person name="LaButti K."/>
            <person name="Morin E."/>
            <person name="Salamov A."/>
            <person name="Lipzen A."/>
            <person name="Mereny Z."/>
            <person name="Hegedus B."/>
            <person name="Baldrian P."/>
            <person name="Stursova M."/>
            <person name="Weitz H."/>
            <person name="Taylor A."/>
            <person name="Grigoriev I.V."/>
            <person name="Nagy L.G."/>
            <person name="Martin F."/>
            <person name="Kauserud H."/>
        </authorList>
    </citation>
    <scope>NUCLEOTIDE SEQUENCE</scope>
    <source>
        <strain evidence="1">CBHHK067</strain>
    </source>
</reference>
<gene>
    <name evidence="1" type="ORF">B0H17DRAFT_1147460</name>
</gene>
<dbReference type="Proteomes" id="UP001221757">
    <property type="component" value="Unassembled WGS sequence"/>
</dbReference>